<gene>
    <name evidence="9" type="ordered locus">VIT_14s0006g03030</name>
</gene>
<dbReference type="PANTHER" id="PTHR10836">
    <property type="entry name" value="GLYCERALDEHYDE 3-PHOSPHATE DEHYDROGENASE"/>
    <property type="match status" value="1"/>
</dbReference>
<keyword evidence="6" id="KW-0324">Glycolysis</keyword>
<dbReference type="InParanoid" id="F6HSE2"/>
<feature type="domain" description="Glyceraldehyde 3-phosphate dehydrogenase catalytic" evidence="8">
    <location>
        <begin position="14"/>
        <end position="89"/>
    </location>
</feature>
<keyword evidence="10" id="KW-1185">Reference proteome</keyword>
<feature type="chain" id="PRO_5003336118" description="glyceraldehyde-3-phosphate dehydrogenase (phosphorylating)" evidence="7">
    <location>
        <begin position="21"/>
        <end position="90"/>
    </location>
</feature>
<dbReference type="GO" id="GO:0004365">
    <property type="term" value="F:glyceraldehyde-3-phosphate dehydrogenase (NAD+) (phosphorylating) activity"/>
    <property type="evidence" value="ECO:0007669"/>
    <property type="project" value="UniProtKB-EC"/>
</dbReference>
<evidence type="ECO:0000313" key="9">
    <source>
        <dbReference type="EMBL" id="CCB57719.1"/>
    </source>
</evidence>
<dbReference type="Proteomes" id="UP000009183">
    <property type="component" value="Chromosome 14"/>
</dbReference>
<dbReference type="Gene3D" id="3.30.360.10">
    <property type="entry name" value="Dihydrodipicolinate Reductase, domain 2"/>
    <property type="match status" value="1"/>
</dbReference>
<evidence type="ECO:0000256" key="1">
    <source>
        <dbReference type="ARBA" id="ARBA00004869"/>
    </source>
</evidence>
<evidence type="ECO:0000256" key="4">
    <source>
        <dbReference type="ARBA" id="ARBA00023002"/>
    </source>
</evidence>
<evidence type="ECO:0000256" key="5">
    <source>
        <dbReference type="ARBA" id="ARBA00023027"/>
    </source>
</evidence>
<dbReference type="AlphaFoldDB" id="F6HSE2"/>
<dbReference type="EC" id="1.2.1.12" evidence="3"/>
<evidence type="ECO:0000256" key="6">
    <source>
        <dbReference type="ARBA" id="ARBA00023152"/>
    </source>
</evidence>
<evidence type="ECO:0000256" key="2">
    <source>
        <dbReference type="ARBA" id="ARBA00007406"/>
    </source>
</evidence>
<dbReference type="PANTHER" id="PTHR10836:SF112">
    <property type="entry name" value="GLYCERALDEHYDE-3-PHOSPHATE DEHYDROGENASE GAPC1, CYTOSOLIC-RELATED"/>
    <property type="match status" value="1"/>
</dbReference>
<evidence type="ECO:0000313" key="10">
    <source>
        <dbReference type="Proteomes" id="UP000009183"/>
    </source>
</evidence>
<evidence type="ECO:0000256" key="3">
    <source>
        <dbReference type="ARBA" id="ARBA00013119"/>
    </source>
</evidence>
<name>F6HSE2_VITVI</name>
<reference evidence="10" key="1">
    <citation type="journal article" date="2007" name="Nature">
        <title>The grapevine genome sequence suggests ancestral hexaploidization in major angiosperm phyla.</title>
        <authorList>
            <consortium name="The French-Italian Public Consortium for Grapevine Genome Characterization."/>
            <person name="Jaillon O."/>
            <person name="Aury J.-M."/>
            <person name="Noel B."/>
            <person name="Policriti A."/>
            <person name="Clepet C."/>
            <person name="Casagrande A."/>
            <person name="Choisne N."/>
            <person name="Aubourg S."/>
            <person name="Vitulo N."/>
            <person name="Jubin C."/>
            <person name="Vezzi A."/>
            <person name="Legeai F."/>
            <person name="Hugueney P."/>
            <person name="Dasilva C."/>
            <person name="Horner D."/>
            <person name="Mica E."/>
            <person name="Jublot D."/>
            <person name="Poulain J."/>
            <person name="Bruyere C."/>
            <person name="Billault A."/>
            <person name="Segurens B."/>
            <person name="Gouyvenoux M."/>
            <person name="Ugarte E."/>
            <person name="Cattonaro F."/>
            <person name="Anthouard V."/>
            <person name="Vico V."/>
            <person name="Del Fabbro C."/>
            <person name="Alaux M."/>
            <person name="Di Gaspero G."/>
            <person name="Dumas V."/>
            <person name="Felice N."/>
            <person name="Paillard S."/>
            <person name="Juman I."/>
            <person name="Moroldo M."/>
            <person name="Scalabrin S."/>
            <person name="Canaguier A."/>
            <person name="Le Clainche I."/>
            <person name="Malacrida G."/>
            <person name="Durand E."/>
            <person name="Pesole G."/>
            <person name="Laucou V."/>
            <person name="Chatelet P."/>
            <person name="Merdinoglu D."/>
            <person name="Delledonne M."/>
            <person name="Pezzotti M."/>
            <person name="Lecharny A."/>
            <person name="Scarpelli C."/>
            <person name="Artiguenave F."/>
            <person name="Pe M.E."/>
            <person name="Valle G."/>
            <person name="Morgante M."/>
            <person name="Caboche M."/>
            <person name="Adam-Blondon A.-F."/>
            <person name="Weissenbach J."/>
            <person name="Quetier F."/>
            <person name="Wincker P."/>
        </authorList>
    </citation>
    <scope>NUCLEOTIDE SEQUENCE [LARGE SCALE GENOMIC DNA]</scope>
    <source>
        <strain evidence="10">cv. Pinot noir / PN40024</strain>
    </source>
</reference>
<accession>F6HSE2</accession>
<dbReference type="STRING" id="29760.F6HSE2"/>
<dbReference type="PaxDb" id="29760-VIT_14s0006g03030.t01"/>
<comment type="pathway">
    <text evidence="1">Carbohydrate degradation; glycolysis; pyruvate from D-glyceraldehyde 3-phosphate: step 1/5.</text>
</comment>
<feature type="signal peptide" evidence="7">
    <location>
        <begin position="1"/>
        <end position="20"/>
    </location>
</feature>
<dbReference type="eggNOG" id="KOG0657">
    <property type="taxonomic scope" value="Eukaryota"/>
</dbReference>
<dbReference type="HOGENOM" id="CLU_2445269_0_0_1"/>
<dbReference type="OrthoDB" id="1703872at2759"/>
<keyword evidence="7" id="KW-0732">Signal</keyword>
<keyword evidence="4" id="KW-0560">Oxidoreductase</keyword>
<dbReference type="InterPro" id="IPR020831">
    <property type="entry name" value="GlycerAld/Erythrose_P_DH"/>
</dbReference>
<organism evidence="9 10">
    <name type="scientific">Vitis vinifera</name>
    <name type="common">Grape</name>
    <dbReference type="NCBI Taxonomy" id="29760"/>
    <lineage>
        <taxon>Eukaryota</taxon>
        <taxon>Viridiplantae</taxon>
        <taxon>Streptophyta</taxon>
        <taxon>Embryophyta</taxon>
        <taxon>Tracheophyta</taxon>
        <taxon>Spermatophyta</taxon>
        <taxon>Magnoliopsida</taxon>
        <taxon>eudicotyledons</taxon>
        <taxon>Gunneridae</taxon>
        <taxon>Pentapetalae</taxon>
        <taxon>rosids</taxon>
        <taxon>Vitales</taxon>
        <taxon>Vitaceae</taxon>
        <taxon>Viteae</taxon>
        <taxon>Vitis</taxon>
    </lineage>
</organism>
<protein>
    <recommendedName>
        <fullName evidence="3">glyceraldehyde-3-phosphate dehydrogenase (phosphorylating)</fullName>
        <ecNumber evidence="3">1.2.1.12</ecNumber>
    </recommendedName>
</protein>
<evidence type="ECO:0000256" key="7">
    <source>
        <dbReference type="SAM" id="SignalP"/>
    </source>
</evidence>
<keyword evidence="5" id="KW-0520">NAD</keyword>
<dbReference type="SUPFAM" id="SSF55347">
    <property type="entry name" value="Glyceraldehyde-3-phosphate dehydrogenase-like, C-terminal domain"/>
    <property type="match status" value="1"/>
</dbReference>
<sequence>MLLCLLWVCTTNCLAPLAKVINDRFGIVEGLMITVHFIPTTQKTVDGPLSKACKCGKVASFNIIPCNTGAAKAIGMVLHALNGKSTRMSL</sequence>
<dbReference type="EMBL" id="FN596245">
    <property type="protein sequence ID" value="CCB57719.1"/>
    <property type="molecule type" value="Genomic_DNA"/>
</dbReference>
<proteinExistence type="inferred from homology"/>
<evidence type="ECO:0000259" key="8">
    <source>
        <dbReference type="Pfam" id="PF02800"/>
    </source>
</evidence>
<dbReference type="Pfam" id="PF02800">
    <property type="entry name" value="Gp_dh_C"/>
    <property type="match status" value="1"/>
</dbReference>
<comment type="similarity">
    <text evidence="2">Belongs to the glyceraldehyde-3-phosphate dehydrogenase family.</text>
</comment>
<dbReference type="PRINTS" id="PR00078">
    <property type="entry name" value="G3PDHDRGNASE"/>
</dbReference>
<dbReference type="InterPro" id="IPR020829">
    <property type="entry name" value="GlycerAld_3-P_DH_cat"/>
</dbReference>
<dbReference type="GO" id="GO:0006096">
    <property type="term" value="P:glycolytic process"/>
    <property type="evidence" value="ECO:0007669"/>
    <property type="project" value="UniProtKB-KW"/>
</dbReference>